<reference evidence="3 4" key="1">
    <citation type="submission" date="2013-11" db="EMBL/GenBank/DDBJ databases">
        <title>The Genome Sequence of Phytophthora parasitica P1976.</title>
        <authorList>
            <consortium name="The Broad Institute Genomics Platform"/>
            <person name="Russ C."/>
            <person name="Tyler B."/>
            <person name="Panabieres F."/>
            <person name="Shan W."/>
            <person name="Tripathy S."/>
            <person name="Grunwald N."/>
            <person name="Machado M."/>
            <person name="Johnson C.S."/>
            <person name="Walker B."/>
            <person name="Young S."/>
            <person name="Zeng Q."/>
            <person name="Gargeya S."/>
            <person name="Fitzgerald M."/>
            <person name="Haas B."/>
            <person name="Abouelleil A."/>
            <person name="Allen A.W."/>
            <person name="Alvarado L."/>
            <person name="Arachchi H.M."/>
            <person name="Berlin A.M."/>
            <person name="Chapman S.B."/>
            <person name="Gainer-Dewar J."/>
            <person name="Goldberg J."/>
            <person name="Griggs A."/>
            <person name="Gujja S."/>
            <person name="Hansen M."/>
            <person name="Howarth C."/>
            <person name="Imamovic A."/>
            <person name="Ireland A."/>
            <person name="Larimer J."/>
            <person name="McCowan C."/>
            <person name="Murphy C."/>
            <person name="Pearson M."/>
            <person name="Poon T.W."/>
            <person name="Priest M."/>
            <person name="Roberts A."/>
            <person name="Saif S."/>
            <person name="Shea T."/>
            <person name="Sisk P."/>
            <person name="Sykes S."/>
            <person name="Wortman J."/>
            <person name="Nusbaum C."/>
            <person name="Birren B."/>
        </authorList>
    </citation>
    <scope>NUCLEOTIDE SEQUENCE [LARGE SCALE GENOMIC DNA]</scope>
    <source>
        <strain evidence="3 4">P1976</strain>
    </source>
</reference>
<evidence type="ECO:0000256" key="1">
    <source>
        <dbReference type="SAM" id="MobiDB-lite"/>
    </source>
</evidence>
<evidence type="ECO:0000313" key="3">
    <source>
        <dbReference type="EMBL" id="ETO62848.1"/>
    </source>
</evidence>
<accession>A0A080Z887</accession>
<feature type="domain" description="Phosphoribosyltransferase" evidence="2">
    <location>
        <begin position="334"/>
        <end position="538"/>
    </location>
</feature>
<feature type="region of interest" description="Disordered" evidence="1">
    <location>
        <begin position="1"/>
        <end position="40"/>
    </location>
</feature>
<proteinExistence type="predicted"/>
<dbReference type="InterPro" id="IPR029057">
    <property type="entry name" value="PRTase-like"/>
</dbReference>
<dbReference type="Pfam" id="PF14681">
    <property type="entry name" value="UPRTase"/>
    <property type="match status" value="1"/>
</dbReference>
<feature type="region of interest" description="Disordered" evidence="1">
    <location>
        <begin position="197"/>
        <end position="236"/>
    </location>
</feature>
<feature type="region of interest" description="Disordered" evidence="1">
    <location>
        <begin position="250"/>
        <end position="280"/>
    </location>
</feature>
<sequence>MEPPPTGLPQLSSYLPTSSSDTRASSVATTGINSSMGVKKRRNSIEGAFSAITPNPRTLRHLEADQFKRKQVSLEVSIDNEDKGSKAVSFSRLSSIYQAQDQVSPLAISKGFSFSSTSPSQDGDTANVDITSYFASQPTTPRRERTSRYLSESDRREIITRIDGGEKQVALAREFSVSRAAICNLYKNRWEVLTRGNRNAESKHPKSKRSRSRRSSPHLVPQLAASDEISTAAPGPITIYPDVSTISIDTEVSPRDNKKVEGSVHQPTEETRRHSSLSSVAAKLDSDLPRHHHQMRDRQPPHDSLFSFEEETRSPVASRPFLVHEASAHSYPCRNLIAALRDESISGAVFQQRATRLVRLLIEEALTCLPHEHVQIKNQFGDVCHAAKSLDEKDICGVSMEDKGMVMLRAFSTINPSSPTGVASINARTDYKNSDDGILATVQAQLPLVRPNQVVLLLNIQCATGIEACAALHHLVHEKRIPAKSIYFVTVISSFEGLQTVFRHFPDVTLIAAQVDTVLDADQHIRPGIGDFMQRFWNVHSDSSAP</sequence>
<dbReference type="Proteomes" id="UP000028582">
    <property type="component" value="Unassembled WGS sequence"/>
</dbReference>
<dbReference type="OrthoDB" id="106623at2759"/>
<comment type="caution">
    <text evidence="3">The sequence shown here is derived from an EMBL/GenBank/DDBJ whole genome shotgun (WGS) entry which is preliminary data.</text>
</comment>
<evidence type="ECO:0000313" key="4">
    <source>
        <dbReference type="Proteomes" id="UP000028582"/>
    </source>
</evidence>
<protein>
    <recommendedName>
        <fullName evidence="2">Phosphoribosyltransferase domain-containing protein</fullName>
    </recommendedName>
</protein>
<feature type="compositionally biased region" description="Basic and acidic residues" evidence="1">
    <location>
        <begin position="252"/>
        <end position="273"/>
    </location>
</feature>
<dbReference type="InterPro" id="IPR000836">
    <property type="entry name" value="PRTase_dom"/>
</dbReference>
<name>A0A080Z887_PHYNI</name>
<feature type="compositionally biased region" description="Basic residues" evidence="1">
    <location>
        <begin position="205"/>
        <end position="216"/>
    </location>
</feature>
<gene>
    <name evidence="3" type="ORF">F444_19314</name>
</gene>
<dbReference type="Gene3D" id="1.10.10.60">
    <property type="entry name" value="Homeodomain-like"/>
    <property type="match status" value="1"/>
</dbReference>
<dbReference type="EMBL" id="ANJA01003537">
    <property type="protein sequence ID" value="ETO62848.1"/>
    <property type="molecule type" value="Genomic_DNA"/>
</dbReference>
<feature type="compositionally biased region" description="Polar residues" evidence="1">
    <location>
        <begin position="9"/>
        <end position="36"/>
    </location>
</feature>
<organism evidence="3 4">
    <name type="scientific">Phytophthora nicotianae P1976</name>
    <dbReference type="NCBI Taxonomy" id="1317066"/>
    <lineage>
        <taxon>Eukaryota</taxon>
        <taxon>Sar</taxon>
        <taxon>Stramenopiles</taxon>
        <taxon>Oomycota</taxon>
        <taxon>Peronosporomycetes</taxon>
        <taxon>Peronosporales</taxon>
        <taxon>Peronosporaceae</taxon>
        <taxon>Phytophthora</taxon>
    </lineage>
</organism>
<evidence type="ECO:0000259" key="2">
    <source>
        <dbReference type="Pfam" id="PF14681"/>
    </source>
</evidence>
<dbReference type="Gene3D" id="3.40.50.2020">
    <property type="match status" value="1"/>
</dbReference>
<dbReference type="AlphaFoldDB" id="A0A080Z887"/>
<dbReference type="SUPFAM" id="SSF53271">
    <property type="entry name" value="PRTase-like"/>
    <property type="match status" value="1"/>
</dbReference>